<dbReference type="Proteomes" id="UP001260188">
    <property type="component" value="Unassembled WGS sequence"/>
</dbReference>
<dbReference type="SUPFAM" id="SSF54427">
    <property type="entry name" value="NTF2-like"/>
    <property type="match status" value="1"/>
</dbReference>
<evidence type="ECO:0000259" key="1">
    <source>
        <dbReference type="Pfam" id="PF14534"/>
    </source>
</evidence>
<keyword evidence="3" id="KW-1185">Reference proteome</keyword>
<evidence type="ECO:0000313" key="3">
    <source>
        <dbReference type="Proteomes" id="UP001260188"/>
    </source>
</evidence>
<evidence type="ECO:0000313" key="2">
    <source>
        <dbReference type="EMBL" id="MDR6166206.1"/>
    </source>
</evidence>
<proteinExistence type="predicted"/>
<dbReference type="Pfam" id="PF14534">
    <property type="entry name" value="DUF4440"/>
    <property type="match status" value="1"/>
</dbReference>
<accession>A0ABU1HX26</accession>
<feature type="domain" description="DUF4440" evidence="1">
    <location>
        <begin position="17"/>
        <end position="111"/>
    </location>
</feature>
<protein>
    <recommendedName>
        <fullName evidence="1">DUF4440 domain-containing protein</fullName>
    </recommendedName>
</protein>
<reference evidence="2 3" key="1">
    <citation type="submission" date="2023-08" db="EMBL/GenBank/DDBJ databases">
        <title>Functional and genomic diversity of the sorghum phyllosphere microbiome.</title>
        <authorList>
            <person name="Shade A."/>
        </authorList>
    </citation>
    <scope>NUCLEOTIDE SEQUENCE [LARGE SCALE GENOMIC DNA]</scope>
    <source>
        <strain evidence="2 3">SORGH_AS_0919</strain>
    </source>
</reference>
<gene>
    <name evidence="2" type="ORF">QE367_000410</name>
</gene>
<dbReference type="RefSeq" id="WP_309664478.1">
    <property type="nucleotide sequence ID" value="NZ_JAVIZA010000001.1"/>
</dbReference>
<sequence length="130" mass="14711">MNELEAVGVADDLAGRIRDAERDLLTSAVRQDARRLRQLIHPDFTEIGRSGRLWTRSDLLVELVEEATRDTPQTDEWVIQRLDVDTVLVTYRLIAGTRISRHSSVWATSGDTLTLRFHQGTEQSSADARP</sequence>
<comment type="caution">
    <text evidence="2">The sequence shown here is derived from an EMBL/GenBank/DDBJ whole genome shotgun (WGS) entry which is preliminary data.</text>
</comment>
<dbReference type="Gene3D" id="3.10.450.50">
    <property type="match status" value="1"/>
</dbReference>
<organism evidence="2 3">
    <name type="scientific">Microbacterium paludicola</name>
    <dbReference type="NCBI Taxonomy" id="300019"/>
    <lineage>
        <taxon>Bacteria</taxon>
        <taxon>Bacillati</taxon>
        <taxon>Actinomycetota</taxon>
        <taxon>Actinomycetes</taxon>
        <taxon>Micrococcales</taxon>
        <taxon>Microbacteriaceae</taxon>
        <taxon>Microbacterium</taxon>
    </lineage>
</organism>
<name>A0ABU1HX26_9MICO</name>
<dbReference type="InterPro" id="IPR032710">
    <property type="entry name" value="NTF2-like_dom_sf"/>
</dbReference>
<dbReference type="InterPro" id="IPR027843">
    <property type="entry name" value="DUF4440"/>
</dbReference>
<dbReference type="EMBL" id="JAVIZA010000001">
    <property type="protein sequence ID" value="MDR6166206.1"/>
    <property type="molecule type" value="Genomic_DNA"/>
</dbReference>